<feature type="compositionally biased region" description="Acidic residues" evidence="1">
    <location>
        <begin position="200"/>
        <end position="210"/>
    </location>
</feature>
<dbReference type="Gene3D" id="1.20.1260.10">
    <property type="match status" value="1"/>
</dbReference>
<dbReference type="PROSITE" id="PS51257">
    <property type="entry name" value="PROKAR_LIPOPROTEIN"/>
    <property type="match status" value="1"/>
</dbReference>
<feature type="signal peptide" evidence="2">
    <location>
        <begin position="1"/>
        <end position="22"/>
    </location>
</feature>
<comment type="caution">
    <text evidence="4">The sequence shown here is derived from an EMBL/GenBank/DDBJ whole genome shotgun (WGS) entry which is preliminary data.</text>
</comment>
<keyword evidence="5" id="KW-1185">Reference proteome</keyword>
<dbReference type="Proteomes" id="UP000806528">
    <property type="component" value="Unassembled WGS sequence"/>
</dbReference>
<dbReference type="RefSeq" id="WP_193120220.1">
    <property type="nucleotide sequence ID" value="NZ_JADBGI010000002.1"/>
</dbReference>
<dbReference type="Pfam" id="PF03713">
    <property type="entry name" value="DUF305"/>
    <property type="match status" value="1"/>
</dbReference>
<evidence type="ECO:0000313" key="4">
    <source>
        <dbReference type="EMBL" id="MBE2997560.1"/>
    </source>
</evidence>
<protein>
    <submittedName>
        <fullName evidence="4">DUF305 domain-containing protein</fullName>
    </submittedName>
</protein>
<sequence length="217" mass="23365">MITFKHALNGAAAALGTTLALTACGQATGDEASPGSGSAEAEQEQYNEADVHFAQMMIPHHEQAVEMADLADDRAGEEVGELSDEIRDAQGPEIEQMQQMLQDWGEDSGEDMDHSGMAGMLTDEQMEELAGSDGEQFDTLFLELMIEHHEGAVDMAETVLEDGTSPEARELAEEIVDTQEEEIEQMHGMLGHDTSGDGSEGAEDSEDNGDQDGHEDH</sequence>
<organism evidence="4 5">
    <name type="scientific">Nocardiopsis coralli</name>
    <dbReference type="NCBI Taxonomy" id="2772213"/>
    <lineage>
        <taxon>Bacteria</taxon>
        <taxon>Bacillati</taxon>
        <taxon>Actinomycetota</taxon>
        <taxon>Actinomycetes</taxon>
        <taxon>Streptosporangiales</taxon>
        <taxon>Nocardiopsidaceae</taxon>
        <taxon>Nocardiopsis</taxon>
    </lineage>
</organism>
<feature type="chain" id="PRO_5046462705" evidence="2">
    <location>
        <begin position="23"/>
        <end position="217"/>
    </location>
</feature>
<accession>A0ABR9P1B7</accession>
<evidence type="ECO:0000259" key="3">
    <source>
        <dbReference type="Pfam" id="PF03713"/>
    </source>
</evidence>
<dbReference type="PANTHER" id="PTHR36933:SF1">
    <property type="entry name" value="SLL0788 PROTEIN"/>
    <property type="match status" value="1"/>
</dbReference>
<evidence type="ECO:0000256" key="1">
    <source>
        <dbReference type="SAM" id="MobiDB-lite"/>
    </source>
</evidence>
<name>A0ABR9P1B7_9ACTN</name>
<evidence type="ECO:0000313" key="5">
    <source>
        <dbReference type="Proteomes" id="UP000806528"/>
    </source>
</evidence>
<dbReference type="InterPro" id="IPR012347">
    <property type="entry name" value="Ferritin-like"/>
</dbReference>
<evidence type="ECO:0000256" key="2">
    <source>
        <dbReference type="SAM" id="SignalP"/>
    </source>
</evidence>
<dbReference type="PANTHER" id="PTHR36933">
    <property type="entry name" value="SLL0788 PROTEIN"/>
    <property type="match status" value="1"/>
</dbReference>
<reference evidence="4 5" key="1">
    <citation type="submission" date="2020-09" db="EMBL/GenBank/DDBJ databases">
        <title>Diversity and distribution of actinomycetes associated with coral in the coast of Hainan.</title>
        <authorList>
            <person name="Li F."/>
        </authorList>
    </citation>
    <scope>NUCLEOTIDE SEQUENCE [LARGE SCALE GENOMIC DNA]</scope>
    <source>
        <strain evidence="4 5">HNM0947</strain>
    </source>
</reference>
<keyword evidence="2" id="KW-0732">Signal</keyword>
<dbReference type="EMBL" id="JADBGI010000002">
    <property type="protein sequence ID" value="MBE2997560.1"/>
    <property type="molecule type" value="Genomic_DNA"/>
</dbReference>
<gene>
    <name evidence="4" type="ORF">IDM40_02410</name>
</gene>
<dbReference type="InterPro" id="IPR005183">
    <property type="entry name" value="DUF305_CopM-like"/>
</dbReference>
<proteinExistence type="predicted"/>
<feature type="domain" description="DUF305" evidence="3">
    <location>
        <begin position="50"/>
        <end position="190"/>
    </location>
</feature>
<feature type="region of interest" description="Disordered" evidence="1">
    <location>
        <begin position="180"/>
        <end position="217"/>
    </location>
</feature>